<name>A0A382N909_9ZZZZ</name>
<dbReference type="EMBL" id="UINC01098834">
    <property type="protein sequence ID" value="SVC57649.1"/>
    <property type="molecule type" value="Genomic_DNA"/>
</dbReference>
<protein>
    <submittedName>
        <fullName evidence="1">Uncharacterized protein</fullName>
    </submittedName>
</protein>
<dbReference type="AlphaFoldDB" id="A0A382N909"/>
<accession>A0A382N909</accession>
<evidence type="ECO:0000313" key="1">
    <source>
        <dbReference type="EMBL" id="SVC57649.1"/>
    </source>
</evidence>
<proteinExistence type="predicted"/>
<gene>
    <name evidence="1" type="ORF">METZ01_LOCUS310503</name>
</gene>
<organism evidence="1">
    <name type="scientific">marine metagenome</name>
    <dbReference type="NCBI Taxonomy" id="408172"/>
    <lineage>
        <taxon>unclassified sequences</taxon>
        <taxon>metagenomes</taxon>
        <taxon>ecological metagenomes</taxon>
    </lineage>
</organism>
<sequence>MNDKERIQNALRLIGELEDVSRKGMNEILEKSEEHKVPPHDYEALIVLEFRGIEKIKEILEK</sequence>
<reference evidence="1" key="1">
    <citation type="submission" date="2018-05" db="EMBL/GenBank/DDBJ databases">
        <authorList>
            <person name="Lanie J.A."/>
            <person name="Ng W.-L."/>
            <person name="Kazmierczak K.M."/>
            <person name="Andrzejewski T.M."/>
            <person name="Davidsen T.M."/>
            <person name="Wayne K.J."/>
            <person name="Tettelin H."/>
            <person name="Glass J.I."/>
            <person name="Rusch D."/>
            <person name="Podicherti R."/>
            <person name="Tsui H.-C.T."/>
            <person name="Winkler M.E."/>
        </authorList>
    </citation>
    <scope>NUCLEOTIDE SEQUENCE</scope>
</reference>